<dbReference type="PROSITE" id="PS50111">
    <property type="entry name" value="CHEMOTAXIS_TRANSDUC_2"/>
    <property type="match status" value="1"/>
</dbReference>
<dbReference type="Proteomes" id="UP000826725">
    <property type="component" value="Chromosome"/>
</dbReference>
<dbReference type="GO" id="GO:0006935">
    <property type="term" value="P:chemotaxis"/>
    <property type="evidence" value="ECO:0007669"/>
    <property type="project" value="UniProtKB-KW"/>
</dbReference>
<evidence type="ECO:0000313" key="12">
    <source>
        <dbReference type="EMBL" id="BCL59527.1"/>
    </source>
</evidence>
<sequence>MKLLRFFKPTGVKLVLSFLFIGILPLTLSGLISYNEASKALKTATFEQLISVREIKKKQIENLFKDRKGDMKVLLETVRTLREHAFEQLNAIQKNKKKAVIELARQWQTDIAAQQSRSICTKGMAQYENYLATGEITPEYKRFASIIDTFIQATGYYDFFVINPKGTVVHTQAKEADYQTNLISGPYKDSGLARAFHGAIKGKTVLVDFAPYAPSNNEPAAFIAAPILFKGKRTGVVALQLSMDKLQSIMDERTGLGKTGETYLVGSDLLMRSNSFLDPENHSVKSSFANPVKGKVDTEAVHWALAGEDKTGVIKDYNGNPVLSAAAPLDLAGVRWAIVSEIDLAEAFSPVNSDGGEYFAKYVKSYGYHDLFLINPDGFCFYTAAKEADFQTNFLNGKYASSNLGRLVRSVIKRKSFGIADFTPYSPSNNEPAAFIAQPFISSNGKIEVIIALQLSLDAINGIMQQRDGMGTSGETYLVGPDMLMRSDSFLDPKNHSVKASFAKPDRGKVNTIATQKSLQGRTATEIITDYNGNKVFSSFTPIKIQDLHWALIAEIDEAEALAPTKALQKMTGIVMASSVVIVFGISFLLLRMITGPIKTVANNLRKLSQGEGDLTQRLNVDCPDCSDVMNCNEPDCKSFAKKGLCWEISGTMAEAPDCIEVTSGKITDCQECKVYAMANYDELQSLSTNFNAFIFKLQGMFKEVVQGVNTVSAATTELSAIAEQMSSGAENVSSQSNSVATAAEEMSVNMDSIAAATEETTTNMNIVASAAEEMTATISDVNSNTEQAGRVTGEAVEEAKSATAKVQQLGRAASEISKVTEVINDISGQTNLLALNATIEAARAGEAGKGFGVVANEIKELAKQTAEATDQIKNQIEDIQNSTTETVNQIERITAVINTVNDTVKTITSAVQEQTAATDEIASNVAQAAQGLTEVNENVAQSSTVATQIAEDISMVSQASGEMATSSGEVQGSAADLSETAEKLKEMVSGFRL</sequence>
<evidence type="ECO:0000256" key="7">
    <source>
        <dbReference type="ARBA" id="ARBA00023136"/>
    </source>
</evidence>
<keyword evidence="8 9" id="KW-0807">Transducer</keyword>
<name>A0A8D5JKG6_9BACT</name>
<dbReference type="PROSITE" id="PS50192">
    <property type="entry name" value="T_SNARE"/>
    <property type="match status" value="1"/>
</dbReference>
<keyword evidence="3" id="KW-0145">Chemotaxis</keyword>
<dbReference type="Pfam" id="PF02743">
    <property type="entry name" value="dCache_1"/>
    <property type="match status" value="1"/>
</dbReference>
<dbReference type="EMBL" id="AP024086">
    <property type="protein sequence ID" value="BCL59527.1"/>
    <property type="molecule type" value="Genomic_DNA"/>
</dbReference>
<dbReference type="GO" id="GO:0007165">
    <property type="term" value="P:signal transduction"/>
    <property type="evidence" value="ECO:0007669"/>
    <property type="project" value="UniProtKB-KW"/>
</dbReference>
<comment type="subcellular location">
    <subcellularLocation>
        <location evidence="1">Cell inner membrane</location>
        <topology evidence="1">Multi-pass membrane protein</topology>
    </subcellularLocation>
</comment>
<dbReference type="CDD" id="cd11386">
    <property type="entry name" value="MCP_signal"/>
    <property type="match status" value="1"/>
</dbReference>
<evidence type="ECO:0000256" key="3">
    <source>
        <dbReference type="ARBA" id="ARBA00022500"/>
    </source>
</evidence>
<evidence type="ECO:0000256" key="1">
    <source>
        <dbReference type="ARBA" id="ARBA00004429"/>
    </source>
</evidence>
<evidence type="ECO:0000256" key="2">
    <source>
        <dbReference type="ARBA" id="ARBA00022475"/>
    </source>
</evidence>
<keyword evidence="5" id="KW-0812">Transmembrane</keyword>
<dbReference type="InterPro" id="IPR000727">
    <property type="entry name" value="T_SNARE_dom"/>
</dbReference>
<evidence type="ECO:0000256" key="5">
    <source>
        <dbReference type="ARBA" id="ARBA00022692"/>
    </source>
</evidence>
<evidence type="ECO:0000256" key="6">
    <source>
        <dbReference type="ARBA" id="ARBA00022989"/>
    </source>
</evidence>
<protein>
    <recommendedName>
        <fullName evidence="14">Methyl-accepting chemotaxis protein</fullName>
    </recommendedName>
</protein>
<evidence type="ECO:0000313" key="13">
    <source>
        <dbReference type="Proteomes" id="UP000826725"/>
    </source>
</evidence>
<dbReference type="Pfam" id="PF00015">
    <property type="entry name" value="MCPsignal"/>
    <property type="match status" value="1"/>
</dbReference>
<keyword evidence="6" id="KW-1133">Transmembrane helix</keyword>
<dbReference type="InterPro" id="IPR033479">
    <property type="entry name" value="dCache_1"/>
</dbReference>
<evidence type="ECO:0008006" key="14">
    <source>
        <dbReference type="Google" id="ProtNLM"/>
    </source>
</evidence>
<dbReference type="InterPro" id="IPR004089">
    <property type="entry name" value="MCPsignal_dom"/>
</dbReference>
<evidence type="ECO:0000259" key="10">
    <source>
        <dbReference type="PROSITE" id="PS50111"/>
    </source>
</evidence>
<proteinExistence type="predicted"/>
<evidence type="ECO:0000256" key="9">
    <source>
        <dbReference type="PROSITE-ProRule" id="PRU00284"/>
    </source>
</evidence>
<organism evidence="12 13">
    <name type="scientific">Desulfomarina profundi</name>
    <dbReference type="NCBI Taxonomy" id="2772557"/>
    <lineage>
        <taxon>Bacteria</taxon>
        <taxon>Pseudomonadati</taxon>
        <taxon>Thermodesulfobacteriota</taxon>
        <taxon>Desulfobulbia</taxon>
        <taxon>Desulfobulbales</taxon>
        <taxon>Desulfobulbaceae</taxon>
        <taxon>Desulfomarina</taxon>
    </lineage>
</organism>
<keyword evidence="13" id="KW-1185">Reference proteome</keyword>
<keyword evidence="7" id="KW-0472">Membrane</keyword>
<dbReference type="PANTHER" id="PTHR32089:SF112">
    <property type="entry name" value="LYSOZYME-LIKE PROTEIN-RELATED"/>
    <property type="match status" value="1"/>
</dbReference>
<dbReference type="RefSeq" id="WP_228855746.1">
    <property type="nucleotide sequence ID" value="NZ_AP024086.1"/>
</dbReference>
<dbReference type="SMART" id="SM00283">
    <property type="entry name" value="MA"/>
    <property type="match status" value="1"/>
</dbReference>
<dbReference type="PANTHER" id="PTHR32089">
    <property type="entry name" value="METHYL-ACCEPTING CHEMOTAXIS PROTEIN MCPB"/>
    <property type="match status" value="1"/>
</dbReference>
<keyword evidence="2" id="KW-1003">Cell membrane</keyword>
<dbReference type="AlphaFoldDB" id="A0A8D5JKG6"/>
<accession>A0A8D5JKG6</accession>
<dbReference type="GO" id="GO:0005886">
    <property type="term" value="C:plasma membrane"/>
    <property type="evidence" value="ECO:0007669"/>
    <property type="project" value="UniProtKB-SubCell"/>
</dbReference>
<evidence type="ECO:0000259" key="11">
    <source>
        <dbReference type="PROSITE" id="PS50192"/>
    </source>
</evidence>
<evidence type="ECO:0000256" key="4">
    <source>
        <dbReference type="ARBA" id="ARBA00022519"/>
    </source>
</evidence>
<gene>
    <name evidence="12" type="ORF">DGMP_02200</name>
</gene>
<feature type="domain" description="Methyl-accepting transducer" evidence="10">
    <location>
        <begin position="722"/>
        <end position="958"/>
    </location>
</feature>
<feature type="domain" description="T-SNARE coiled-coil homology" evidence="11">
    <location>
        <begin position="881"/>
        <end position="943"/>
    </location>
</feature>
<evidence type="ECO:0000256" key="8">
    <source>
        <dbReference type="ARBA" id="ARBA00023224"/>
    </source>
</evidence>
<keyword evidence="4" id="KW-0997">Cell inner membrane</keyword>
<dbReference type="KEGG" id="dbk:DGMP_02200"/>
<reference evidence="12" key="1">
    <citation type="submission" date="2020-09" db="EMBL/GenBank/DDBJ databases">
        <title>Desulfogranum mesoprofundum gen. nov., sp. nov., a novel mesophilic, sulfate-reducing chemolithoautotroph isolated from a deep-sea hydrothermal vent chimney in the Suiyo Seamount.</title>
        <authorList>
            <person name="Hashimoto Y."/>
            <person name="Nakagawa S."/>
        </authorList>
    </citation>
    <scope>NUCLEOTIDE SEQUENCE</scope>
    <source>
        <strain evidence="12">KT2</strain>
    </source>
</reference>